<accession>A0A150WHI7</accession>
<sequence>MMKPLVFASLIFASVFASAQNRGKPLFFPAEKNNMQILPQRFEYNLMSDSQLRLGDILIDSTKITLNIDHEVKHGYQKAHFSWPAGLIADGEVAIKNNSGIAVFSIKVDQRKLRAQAAASGDDENATRTDMATYTAEIPTTLFEDMKFFPFLKFCIFRETKGTRLYLCSEELVLQKQGQEWNIRPRVSQKNVAQININGKTVGNQGLIYLNNANEDIAFTAEMASGATLEVETRIKAVDFKDITESEDGTRLNLSAAGAEPVNNKRVRRLSDNEWQISLSKARPQVYLKGDGGIPLRQDFDIKGSLPKAKFRPQISSATSPRTYSSTVETTVVAPAGVQVSSSGDTKDTVESLGGNQTKWIMNDLESGASTRHYVKVDAAGNSYLAAYDMYRGLPFFLELSGQYNTPSGLMFGSLELQWWFENFLGINSDATRFHWGLSLERSQHLNENDDFAKVDFNNIEILWRAQEGLHFVDGSWGLSLPIQMIQGDGVSATAYGLGFFWLTPPPTEVLKKLMTWSEFKFNYLFGSSGDDFKLSSAYLVTAKGYLKMSEAFYASYGFTLNGYKYDPAAKKEDPQLGLNLGVAWKF</sequence>
<dbReference type="RefSeq" id="WP_061836198.1">
    <property type="nucleotide sequence ID" value="NZ_LUKE01000004.1"/>
</dbReference>
<reference evidence="2 3" key="1">
    <citation type="submission" date="2016-03" db="EMBL/GenBank/DDBJ databases">
        <authorList>
            <person name="Ploux O."/>
        </authorList>
    </citation>
    <scope>NUCLEOTIDE SEQUENCE [LARGE SCALE GENOMIC DNA]</scope>
    <source>
        <strain evidence="2 3">R0</strain>
    </source>
</reference>
<evidence type="ECO:0000313" key="2">
    <source>
        <dbReference type="EMBL" id="KYG63123.1"/>
    </source>
</evidence>
<organism evidence="2 3">
    <name type="scientific">Bdellovibrio bacteriovorus</name>
    <dbReference type="NCBI Taxonomy" id="959"/>
    <lineage>
        <taxon>Bacteria</taxon>
        <taxon>Pseudomonadati</taxon>
        <taxon>Bdellovibrionota</taxon>
        <taxon>Bdellovibrionia</taxon>
        <taxon>Bdellovibrionales</taxon>
        <taxon>Pseudobdellovibrionaceae</taxon>
        <taxon>Bdellovibrio</taxon>
    </lineage>
</organism>
<feature type="chain" id="PRO_5007572873" evidence="1">
    <location>
        <begin position="20"/>
        <end position="587"/>
    </location>
</feature>
<keyword evidence="1" id="KW-0732">Signal</keyword>
<evidence type="ECO:0000313" key="3">
    <source>
        <dbReference type="Proteomes" id="UP000075320"/>
    </source>
</evidence>
<name>A0A150WHI7_BDEBC</name>
<evidence type="ECO:0000256" key="1">
    <source>
        <dbReference type="SAM" id="SignalP"/>
    </source>
</evidence>
<dbReference type="OrthoDB" id="5287505at2"/>
<keyword evidence="3" id="KW-1185">Reference proteome</keyword>
<proteinExistence type="predicted"/>
<feature type="signal peptide" evidence="1">
    <location>
        <begin position="1"/>
        <end position="19"/>
    </location>
</feature>
<gene>
    <name evidence="2" type="ORF">AZI86_15525</name>
</gene>
<comment type="caution">
    <text evidence="2">The sequence shown here is derived from an EMBL/GenBank/DDBJ whole genome shotgun (WGS) entry which is preliminary data.</text>
</comment>
<protein>
    <submittedName>
        <fullName evidence="2">Uncharacterized protein</fullName>
    </submittedName>
</protein>
<dbReference type="EMBL" id="LUKE01000004">
    <property type="protein sequence ID" value="KYG63123.1"/>
    <property type="molecule type" value="Genomic_DNA"/>
</dbReference>
<dbReference type="Proteomes" id="UP000075320">
    <property type="component" value="Unassembled WGS sequence"/>
</dbReference>
<dbReference type="AlphaFoldDB" id="A0A150WHI7"/>